<dbReference type="RefSeq" id="WP_143379544.1">
    <property type="nucleotide sequence ID" value="NZ_CP041637.1"/>
</dbReference>
<name>A0A516GM78_9FLAO</name>
<feature type="modified residue" description="4-aspartylphosphate" evidence="1">
    <location>
        <position position="61"/>
    </location>
</feature>
<dbReference type="EMBL" id="CP041637">
    <property type="protein sequence ID" value="QDO92634.1"/>
    <property type="molecule type" value="Genomic_DNA"/>
</dbReference>
<dbReference type="GO" id="GO:0000160">
    <property type="term" value="P:phosphorelay signal transduction system"/>
    <property type="evidence" value="ECO:0007669"/>
    <property type="project" value="InterPro"/>
</dbReference>
<keyword evidence="1" id="KW-0597">Phosphoprotein</keyword>
<accession>A0A516GM78</accession>
<dbReference type="OrthoDB" id="7631574at2"/>
<dbReference type="Proteomes" id="UP000319209">
    <property type="component" value="Chromosome"/>
</dbReference>
<keyword evidence="4" id="KW-1185">Reference proteome</keyword>
<dbReference type="InterPro" id="IPR001789">
    <property type="entry name" value="Sig_transdc_resp-reg_receiver"/>
</dbReference>
<dbReference type="InterPro" id="IPR011006">
    <property type="entry name" value="CheY-like_superfamily"/>
</dbReference>
<proteinExistence type="predicted"/>
<dbReference type="SUPFAM" id="SSF52172">
    <property type="entry name" value="CheY-like"/>
    <property type="match status" value="1"/>
</dbReference>
<dbReference type="InterPro" id="IPR052893">
    <property type="entry name" value="TCS_response_regulator"/>
</dbReference>
<sequence length="148" mass="17265">MNLQRLNVALVDDDEDDRFLFKEAIDQIHIKTELSMFENGQKFMDFLFQPKSILPQVVFLDLNMPVKNGLECLQEIRTTNHLKDLSVAIYSTSSSENDINETFINGANIYINKPNDFSKLKSVIEKVLQINWQYNTSNLNKENFIMRL</sequence>
<evidence type="ECO:0000259" key="2">
    <source>
        <dbReference type="PROSITE" id="PS50110"/>
    </source>
</evidence>
<organism evidence="3 4">
    <name type="scientific">Formosa sediminum</name>
    <dbReference type="NCBI Taxonomy" id="2594004"/>
    <lineage>
        <taxon>Bacteria</taxon>
        <taxon>Pseudomonadati</taxon>
        <taxon>Bacteroidota</taxon>
        <taxon>Flavobacteriia</taxon>
        <taxon>Flavobacteriales</taxon>
        <taxon>Flavobacteriaceae</taxon>
        <taxon>Formosa</taxon>
    </lineage>
</organism>
<dbReference type="AlphaFoldDB" id="A0A516GM78"/>
<dbReference type="PANTHER" id="PTHR44520">
    <property type="entry name" value="RESPONSE REGULATOR RCP1-RELATED"/>
    <property type="match status" value="1"/>
</dbReference>
<gene>
    <name evidence="3" type="ORF">FNB79_01090</name>
</gene>
<dbReference type="SMART" id="SM00448">
    <property type="entry name" value="REC"/>
    <property type="match status" value="1"/>
</dbReference>
<reference evidence="3 4" key="1">
    <citation type="submission" date="2019-07" db="EMBL/GenBank/DDBJ databases">
        <title>Genome sequencing for Formosa sp. PS13.</title>
        <authorList>
            <person name="Park S.-J."/>
        </authorList>
    </citation>
    <scope>NUCLEOTIDE SEQUENCE [LARGE SCALE GENOMIC DNA]</scope>
    <source>
        <strain evidence="3 4">PS13</strain>
    </source>
</reference>
<dbReference type="Gene3D" id="3.40.50.2300">
    <property type="match status" value="1"/>
</dbReference>
<dbReference type="PANTHER" id="PTHR44520:SF2">
    <property type="entry name" value="RESPONSE REGULATOR RCP1"/>
    <property type="match status" value="1"/>
</dbReference>
<dbReference type="Pfam" id="PF00072">
    <property type="entry name" value="Response_reg"/>
    <property type="match status" value="1"/>
</dbReference>
<evidence type="ECO:0000256" key="1">
    <source>
        <dbReference type="PROSITE-ProRule" id="PRU00169"/>
    </source>
</evidence>
<evidence type="ECO:0000313" key="3">
    <source>
        <dbReference type="EMBL" id="QDO92634.1"/>
    </source>
</evidence>
<dbReference type="KEGG" id="fop:FNB79_01090"/>
<protein>
    <submittedName>
        <fullName evidence="3">Response regulator</fullName>
    </submittedName>
</protein>
<feature type="domain" description="Response regulatory" evidence="2">
    <location>
        <begin position="7"/>
        <end position="128"/>
    </location>
</feature>
<evidence type="ECO:0000313" key="4">
    <source>
        <dbReference type="Proteomes" id="UP000319209"/>
    </source>
</evidence>
<dbReference type="PROSITE" id="PS50110">
    <property type="entry name" value="RESPONSE_REGULATORY"/>
    <property type="match status" value="1"/>
</dbReference>